<proteinExistence type="predicted"/>
<protein>
    <submittedName>
        <fullName evidence="1">Uncharacterized protein</fullName>
    </submittedName>
</protein>
<keyword evidence="2" id="KW-1185">Reference proteome</keyword>
<sequence>MTSPSWYKLQILIGVGIGLPVAVNFRPMLEKEQDSCRKDEKRQRSGCCRRRRRSCLRRRPVHWRPPLGLCQIFGPERPGRKYDIIYLLSVHGRLGRYAELSKPRSIAVQGLIFSRINTVGETLHNQADGATKKRPSLPCPHPSISFSSTHDGIYHILTPGSAAGITGNIKTENYLLARKHTHNHEPHVPAPATVTAGGIDFMAPLPTVDTTNV</sequence>
<dbReference type="AlphaFoldDB" id="A0A9P5ZBC5"/>
<accession>A0A9P5ZBC5</accession>
<organism evidence="1 2">
    <name type="scientific">Pholiota conissans</name>
    <dbReference type="NCBI Taxonomy" id="109636"/>
    <lineage>
        <taxon>Eukaryota</taxon>
        <taxon>Fungi</taxon>
        <taxon>Dikarya</taxon>
        <taxon>Basidiomycota</taxon>
        <taxon>Agaricomycotina</taxon>
        <taxon>Agaricomycetes</taxon>
        <taxon>Agaricomycetidae</taxon>
        <taxon>Agaricales</taxon>
        <taxon>Agaricineae</taxon>
        <taxon>Strophariaceae</taxon>
        <taxon>Pholiota</taxon>
    </lineage>
</organism>
<dbReference type="EMBL" id="MU155152">
    <property type="protein sequence ID" value="KAF9483600.1"/>
    <property type="molecule type" value="Genomic_DNA"/>
</dbReference>
<name>A0A9P5ZBC5_9AGAR</name>
<evidence type="ECO:0000313" key="1">
    <source>
        <dbReference type="EMBL" id="KAF9483600.1"/>
    </source>
</evidence>
<comment type="caution">
    <text evidence="1">The sequence shown here is derived from an EMBL/GenBank/DDBJ whole genome shotgun (WGS) entry which is preliminary data.</text>
</comment>
<gene>
    <name evidence="1" type="ORF">BDN70DRAFT_959117</name>
</gene>
<reference evidence="1" key="1">
    <citation type="submission" date="2020-11" db="EMBL/GenBank/DDBJ databases">
        <authorList>
            <consortium name="DOE Joint Genome Institute"/>
            <person name="Ahrendt S."/>
            <person name="Riley R."/>
            <person name="Andreopoulos W."/>
            <person name="Labutti K."/>
            <person name="Pangilinan J."/>
            <person name="Ruiz-Duenas F.J."/>
            <person name="Barrasa J.M."/>
            <person name="Sanchez-Garcia M."/>
            <person name="Camarero S."/>
            <person name="Miyauchi S."/>
            <person name="Serrano A."/>
            <person name="Linde D."/>
            <person name="Babiker R."/>
            <person name="Drula E."/>
            <person name="Ayuso-Fernandez I."/>
            <person name="Pacheco R."/>
            <person name="Padilla G."/>
            <person name="Ferreira P."/>
            <person name="Barriuso J."/>
            <person name="Kellner H."/>
            <person name="Castanera R."/>
            <person name="Alfaro M."/>
            <person name="Ramirez L."/>
            <person name="Pisabarro A.G."/>
            <person name="Kuo A."/>
            <person name="Tritt A."/>
            <person name="Lipzen A."/>
            <person name="He G."/>
            <person name="Yan M."/>
            <person name="Ng V."/>
            <person name="Cullen D."/>
            <person name="Martin F."/>
            <person name="Rosso M.-N."/>
            <person name="Henrissat B."/>
            <person name="Hibbett D."/>
            <person name="Martinez A.T."/>
            <person name="Grigoriev I.V."/>
        </authorList>
    </citation>
    <scope>NUCLEOTIDE SEQUENCE</scope>
    <source>
        <strain evidence="1">CIRM-BRFM 674</strain>
    </source>
</reference>
<evidence type="ECO:0000313" key="2">
    <source>
        <dbReference type="Proteomes" id="UP000807469"/>
    </source>
</evidence>
<dbReference type="Proteomes" id="UP000807469">
    <property type="component" value="Unassembled WGS sequence"/>
</dbReference>